<dbReference type="RefSeq" id="WP_080574769.1">
    <property type="nucleotide sequence ID" value="NZ_CP013536.1"/>
</dbReference>
<dbReference type="Proteomes" id="UP000540266">
    <property type="component" value="Plasmid pBS3d"/>
</dbReference>
<reference evidence="1 3" key="1">
    <citation type="submission" date="2015-11" db="EMBL/GenBank/DDBJ databases">
        <title>The limits of bacterial species coexistence and the symbiotic plasmid transference in sympatric Rhizobium populations.</title>
        <authorList>
            <person name="Perez-Carrascal O.M."/>
            <person name="VanInsberghe D."/>
            <person name="Juarez S."/>
            <person name="Polz M.F."/>
            <person name="Vinuesa P."/>
            <person name="Gonzalez V."/>
        </authorList>
    </citation>
    <scope>NUCLEOTIDE SEQUENCE [LARGE SCALE GENOMIC DNA]</scope>
    <source>
        <strain evidence="1 3">N771</strain>
        <plasmid evidence="1 3">pRphaN771e</plasmid>
    </source>
</reference>
<dbReference type="EMBL" id="CP013573">
    <property type="protein sequence ID" value="ANL88789.1"/>
    <property type="molecule type" value="Genomic_DNA"/>
</dbReference>
<protein>
    <submittedName>
        <fullName evidence="2">Uncharacterized protein</fullName>
    </submittedName>
</protein>
<geneLocation type="plasmid" evidence="2 4">
    <name>pBS3d</name>
</geneLocation>
<evidence type="ECO:0000313" key="1">
    <source>
        <dbReference type="EMBL" id="ANL88789.1"/>
    </source>
</evidence>
<dbReference type="EMBL" id="CP064935">
    <property type="protein sequence ID" value="QPK12276.1"/>
    <property type="molecule type" value="Genomic_DNA"/>
</dbReference>
<reference evidence="2 4" key="2">
    <citation type="submission" date="2020-11" db="EMBL/GenBank/DDBJ databases">
        <title>Indigenous Rhizobia Nodulating Common beans in Western Kenya.</title>
        <authorList>
            <person name="Wekesa C.S."/>
            <person name="Oelmueller R."/>
            <person name="Furch A.C."/>
        </authorList>
    </citation>
    <scope>NUCLEOTIDE SEQUENCE [LARGE SCALE GENOMIC DNA]</scope>
    <source>
        <strain evidence="4">BS3</strain>
        <strain evidence="2">S3</strain>
        <plasmid evidence="2 4">pBS3d</plasmid>
    </source>
</reference>
<sequence length="85" mass="10113">MEHPLHPASHRPAPYPPSEAFEALRQRVRALLDDKETGRWQLLCAEWLYDVALLTNDFRLWMQRLDRHFDTREGDVFHRRGSSLS</sequence>
<accession>A0A2U3CQT4</accession>
<dbReference type="AlphaFoldDB" id="A0A2U3CQT4"/>
<dbReference type="GeneID" id="45961680"/>
<geneLocation type="plasmid" evidence="1 3">
    <name>pRphaN771e</name>
</geneLocation>
<name>A0A2U3CQT4_9HYPH</name>
<keyword evidence="2" id="KW-0614">Plasmid</keyword>
<gene>
    <name evidence="1" type="ORF">AMC81_PE00544</name>
    <name evidence="2" type="ORF">HER27_030145</name>
</gene>
<proteinExistence type="predicted"/>
<organism evidence="2 4">
    <name type="scientific">Rhizobium phaseoli</name>
    <dbReference type="NCBI Taxonomy" id="396"/>
    <lineage>
        <taxon>Bacteria</taxon>
        <taxon>Pseudomonadati</taxon>
        <taxon>Pseudomonadota</taxon>
        <taxon>Alphaproteobacteria</taxon>
        <taxon>Hyphomicrobiales</taxon>
        <taxon>Rhizobiaceae</taxon>
        <taxon>Rhizobium/Agrobacterium group</taxon>
        <taxon>Rhizobium</taxon>
    </lineage>
</organism>
<evidence type="ECO:0000313" key="3">
    <source>
        <dbReference type="Proteomes" id="UP000078551"/>
    </source>
</evidence>
<dbReference type="OrthoDB" id="8378993at2"/>
<keyword evidence="3" id="KW-1185">Reference proteome</keyword>
<evidence type="ECO:0000313" key="2">
    <source>
        <dbReference type="EMBL" id="QPK12276.1"/>
    </source>
</evidence>
<dbReference type="Proteomes" id="UP000078551">
    <property type="component" value="Plasmid pRphaN771e"/>
</dbReference>
<evidence type="ECO:0000313" key="4">
    <source>
        <dbReference type="Proteomes" id="UP000540266"/>
    </source>
</evidence>